<evidence type="ECO:0000256" key="8">
    <source>
        <dbReference type="ARBA" id="ARBA00023002"/>
    </source>
</evidence>
<reference evidence="10 11" key="2">
    <citation type="journal article" date="2011" name="J. Bacteriol.">
        <title>Genomes of three methylotrophs from a single niche uncover genetic and metabolic divergence of Methylophilaceae.</title>
        <authorList>
            <person name="Lapidus A."/>
            <person name="Clum A."/>
            <person name="Labutti K."/>
            <person name="Kaluzhnaya M.G."/>
            <person name="Lim S."/>
            <person name="Beck D.A."/>
            <person name="Glavina Del Rio T."/>
            <person name="Nolan M."/>
            <person name="Mavromatis K."/>
            <person name="Huntemann M."/>
            <person name="Lucas S."/>
            <person name="Lidstrom M.E."/>
            <person name="Ivanova N."/>
            <person name="Chistoserdova L."/>
        </authorList>
    </citation>
    <scope>NUCLEOTIDE SEQUENCE [LARGE SCALE GENOMIC DNA]</scope>
    <source>
        <strain evidence="10 11">SIP3-4</strain>
    </source>
</reference>
<keyword evidence="8 9" id="KW-0560">Oxidoreductase</keyword>
<comment type="pathway">
    <text evidence="3 9">Carbohydrate metabolism; tricarboxylic acid cycle; oxaloacetate from (S)-malate (quinone route): step 1/1.</text>
</comment>
<name>C6X7L7_METGS</name>
<dbReference type="Pfam" id="PF06039">
    <property type="entry name" value="Mqo"/>
    <property type="match status" value="1"/>
</dbReference>
<reference evidence="11" key="1">
    <citation type="submission" date="2009-07" db="EMBL/GenBank/DDBJ databases">
        <title>Complete sequence of chromosome of Methylovorus sp. SIP3-4.</title>
        <authorList>
            <person name="Lucas S."/>
            <person name="Copeland A."/>
            <person name="Lapidus A."/>
            <person name="Glavina del Rio T."/>
            <person name="Tice H."/>
            <person name="Bruce D."/>
            <person name="Goodwin L."/>
            <person name="Pitluck S."/>
            <person name="Clum A."/>
            <person name="Larimer F."/>
            <person name="Land M."/>
            <person name="Hauser L."/>
            <person name="Kyrpides N."/>
            <person name="Mikhailova N."/>
            <person name="Kayluzhnaya M."/>
            <person name="Chistoserdova L."/>
        </authorList>
    </citation>
    <scope>NUCLEOTIDE SEQUENCE [LARGE SCALE GENOMIC DNA]</scope>
    <source>
        <strain evidence="11">SIP3-4</strain>
    </source>
</reference>
<dbReference type="NCBIfam" id="TIGR01320">
    <property type="entry name" value="mal_quin_oxido"/>
    <property type="match status" value="1"/>
</dbReference>
<accession>C6X7L7</accession>
<dbReference type="NCBIfam" id="NF003603">
    <property type="entry name" value="PRK05257.1-1"/>
    <property type="match status" value="1"/>
</dbReference>
<dbReference type="NCBIfam" id="NF003605">
    <property type="entry name" value="PRK05257.1-4"/>
    <property type="match status" value="1"/>
</dbReference>
<dbReference type="RefSeq" id="WP_015829063.1">
    <property type="nucleotide sequence ID" value="NC_012969.1"/>
</dbReference>
<evidence type="ECO:0000256" key="5">
    <source>
        <dbReference type="ARBA" id="ARBA00022532"/>
    </source>
</evidence>
<sequence>MRIKRLGRDVADRQVDILLVGGGVMSATLGTMLQQLDPTLTILMVERLPQVAAESSDGWNNAGTGHAGYCELNYTPQLPDGKVEIKRALGINAAFEVSLQFWSWLVENKLLPEPQQFIRPTPHESFVWGAENVEFLRQRHAALSQHPLFKDMEFSDDPRVIAEWMPLVMRDRPASQPVAATRVAYGSDIDFGALTRQLVQSLQTRTGFELKTHTSVKSLRQLPSGRWRVQLKSKQAANNQVVEAGFVFLGAGGGALPLLQKSGIPEARGYGGFPVSGLWLVCNKPEIIRQHQAKVYGKAPLGAPPMSVPHLDTRYIDGKPALLFGPYAGFTTKFLKQGSWLNLPASVKPRNLKSMLGAGRHNLDLTRYLIGEVFQSHSKRVDALRQFYPQARDEDWTLAKAGQRVQIIKRCEDKGGKLEFGTEIVASADGTLAALLGASPGASTSVQAMLDVLQRCFKARLQETAWQQQLKAMVPSWGESLIEDADLLAQVRTRTLHTLKLKA</sequence>
<dbReference type="InterPro" id="IPR006231">
    <property type="entry name" value="MQO"/>
</dbReference>
<dbReference type="NCBIfam" id="NF009875">
    <property type="entry name" value="PRK13339.1"/>
    <property type="match status" value="1"/>
</dbReference>
<dbReference type="EMBL" id="CP001674">
    <property type="protein sequence ID" value="ACT49259.1"/>
    <property type="molecule type" value="Genomic_DNA"/>
</dbReference>
<dbReference type="AlphaFoldDB" id="C6X7L7"/>
<dbReference type="InterPro" id="IPR036188">
    <property type="entry name" value="FAD/NAD-bd_sf"/>
</dbReference>
<dbReference type="NCBIfam" id="NF003611">
    <property type="entry name" value="PRK05257.3-2"/>
    <property type="match status" value="1"/>
</dbReference>
<dbReference type="GO" id="GO:0047545">
    <property type="term" value="F:(S)-2-hydroxyglutarate dehydrogenase activity"/>
    <property type="evidence" value="ECO:0007669"/>
    <property type="project" value="TreeGrafter"/>
</dbReference>
<evidence type="ECO:0000313" key="10">
    <source>
        <dbReference type="EMBL" id="ACT49259.1"/>
    </source>
</evidence>
<evidence type="ECO:0000256" key="9">
    <source>
        <dbReference type="HAMAP-Rule" id="MF_00212"/>
    </source>
</evidence>
<dbReference type="Proteomes" id="UP000002743">
    <property type="component" value="Chromosome"/>
</dbReference>
<evidence type="ECO:0000313" key="11">
    <source>
        <dbReference type="Proteomes" id="UP000002743"/>
    </source>
</evidence>
<dbReference type="NCBIfam" id="NF003608">
    <property type="entry name" value="PRK05257.2-4"/>
    <property type="match status" value="1"/>
</dbReference>
<evidence type="ECO:0000256" key="3">
    <source>
        <dbReference type="ARBA" id="ARBA00005012"/>
    </source>
</evidence>
<dbReference type="eggNOG" id="COG0579">
    <property type="taxonomic scope" value="Bacteria"/>
</dbReference>
<dbReference type="NCBIfam" id="NF003606">
    <property type="entry name" value="PRK05257.2-1"/>
    <property type="match status" value="1"/>
</dbReference>
<comment type="cofactor">
    <cofactor evidence="2 9">
        <name>FAD</name>
        <dbReference type="ChEBI" id="CHEBI:57692"/>
    </cofactor>
</comment>
<dbReference type="HOGENOM" id="CLU_028151_0_0_4"/>
<dbReference type="PANTHER" id="PTHR43104:SF2">
    <property type="entry name" value="L-2-HYDROXYGLUTARATE DEHYDROGENASE, MITOCHONDRIAL"/>
    <property type="match status" value="1"/>
</dbReference>
<dbReference type="UniPathway" id="UPA00223">
    <property type="reaction ID" value="UER01008"/>
</dbReference>
<keyword evidence="11" id="KW-1185">Reference proteome</keyword>
<dbReference type="KEGG" id="mei:Msip34_0010"/>
<keyword evidence="5 9" id="KW-0816">Tricarboxylic acid cycle</keyword>
<keyword evidence="7 9" id="KW-0274">FAD</keyword>
<evidence type="ECO:0000256" key="4">
    <source>
        <dbReference type="ARBA" id="ARBA00006389"/>
    </source>
</evidence>
<keyword evidence="6 9" id="KW-0285">Flavoprotein</keyword>
<comment type="similarity">
    <text evidence="4 9">Belongs to the MQO family.</text>
</comment>
<dbReference type="EC" id="1.1.5.4" evidence="9"/>
<gene>
    <name evidence="9" type="primary">mqo</name>
    <name evidence="10" type="ordered locus">Msip34_0010</name>
</gene>
<dbReference type="SUPFAM" id="SSF51905">
    <property type="entry name" value="FAD/NAD(P)-binding domain"/>
    <property type="match status" value="1"/>
</dbReference>
<dbReference type="GO" id="GO:0008924">
    <property type="term" value="F:L-malate dehydrogenase (quinone) activity"/>
    <property type="evidence" value="ECO:0007669"/>
    <property type="project" value="UniProtKB-UniRule"/>
</dbReference>
<proteinExistence type="inferred from homology"/>
<dbReference type="GO" id="GO:0006099">
    <property type="term" value="P:tricarboxylic acid cycle"/>
    <property type="evidence" value="ECO:0007669"/>
    <property type="project" value="UniProtKB-UniRule"/>
</dbReference>
<evidence type="ECO:0000256" key="2">
    <source>
        <dbReference type="ARBA" id="ARBA00001974"/>
    </source>
</evidence>
<dbReference type="OrthoDB" id="9763983at2"/>
<dbReference type="NCBIfam" id="NF003613">
    <property type="entry name" value="PRK05257.3-4"/>
    <property type="match status" value="1"/>
</dbReference>
<evidence type="ECO:0000256" key="7">
    <source>
        <dbReference type="ARBA" id="ARBA00022827"/>
    </source>
</evidence>
<dbReference type="HAMAP" id="MF_00212">
    <property type="entry name" value="MQO"/>
    <property type="match status" value="1"/>
</dbReference>
<evidence type="ECO:0000256" key="6">
    <source>
        <dbReference type="ARBA" id="ARBA00022630"/>
    </source>
</evidence>
<dbReference type="STRING" id="582744.Msip34_0010"/>
<comment type="catalytic activity">
    <reaction evidence="1 9">
        <text>(S)-malate + a quinone = a quinol + oxaloacetate</text>
        <dbReference type="Rhea" id="RHEA:46012"/>
        <dbReference type="ChEBI" id="CHEBI:15589"/>
        <dbReference type="ChEBI" id="CHEBI:16452"/>
        <dbReference type="ChEBI" id="CHEBI:24646"/>
        <dbReference type="ChEBI" id="CHEBI:132124"/>
        <dbReference type="EC" id="1.1.5.4"/>
    </reaction>
</comment>
<evidence type="ECO:0000256" key="1">
    <source>
        <dbReference type="ARBA" id="ARBA00001139"/>
    </source>
</evidence>
<organism evidence="10 11">
    <name type="scientific">Methylovorus glucosotrophus (strain SIP3-4)</name>
    <dbReference type="NCBI Taxonomy" id="582744"/>
    <lineage>
        <taxon>Bacteria</taxon>
        <taxon>Pseudomonadati</taxon>
        <taxon>Pseudomonadota</taxon>
        <taxon>Betaproteobacteria</taxon>
        <taxon>Nitrosomonadales</taxon>
        <taxon>Methylophilaceae</taxon>
        <taxon>Methylovorus</taxon>
    </lineage>
</organism>
<dbReference type="PANTHER" id="PTHR43104">
    <property type="entry name" value="L-2-HYDROXYGLUTARATE DEHYDROGENASE, MITOCHONDRIAL"/>
    <property type="match status" value="1"/>
</dbReference>
<protein>
    <recommendedName>
        <fullName evidence="9">Probable malate:quinone oxidoreductase</fullName>
        <ecNumber evidence="9">1.1.5.4</ecNumber>
    </recommendedName>
    <alternativeName>
        <fullName evidence="9">MQO</fullName>
    </alternativeName>
    <alternativeName>
        <fullName evidence="9">Malate dehydrogenase [quinone]</fullName>
    </alternativeName>
</protein>